<protein>
    <submittedName>
        <fullName evidence="8">Uncharacterized protein</fullName>
    </submittedName>
</protein>
<evidence type="ECO:0000256" key="4">
    <source>
        <dbReference type="RuleBase" id="RU361153"/>
    </source>
</evidence>
<dbReference type="InterPro" id="IPR017853">
    <property type="entry name" value="GH"/>
</dbReference>
<keyword evidence="9" id="KW-1185">Reference proteome</keyword>
<dbReference type="OrthoDB" id="2831684at2759"/>
<name>A0A5C3E7A0_9BASI</name>
<gene>
    <name evidence="8" type="ORF">UTRI_10148</name>
</gene>
<sequence length="585" mass="64315">MMMVASSAALRASAIALLTFSILSKDAVHSSPTNVIPIHSPPTHIQPEFGDVHEVHQLTAPPTGMVGASIAHQSSFAAFSFEPAFWVEFFGTLAKPNSLTFSLLDRIYERGGRPLIRPGGITMDSMMFDPSAGDPVRITSKSGGVYRTTVGPNYYKSWSHFPEQLKFVSTLNFGNDSLAIAQGMAEASVKYQPGRVEYMELGNEPTNYAKSRWHRSTDAYVAQWKKWTLAIDAAIDGVKSRDAKNKVELGKKQRWWASSATTDQSGLRVRPVDIIPAGIDSAHTVAQYSIHSYPFATCDAARAKLATLDNILNHTGLVKYADHEIMPSAEAALRSGRPWVIGEFNSVACSGQPGVTDTFAQALWVVDTELIYAVRNASSVHLHQGATLVFQSSHQVNTADDDGKPGFSTYDFVYPEKTNKRGESRALPSFVAQLFLAEAFASPQKDRMMRIVELSTPRGIDRSHFAAYAFYNSNNGELEKLALINMKPYLNKKNDAQEHQPGLYLDISSMISKDPNRISVVKRMTAPKVDEMDSNKVTWAGQSFTQGKAQGQIKTESLNSDGTIKVRDSEAVLIFFNSDSVYTSS</sequence>
<feature type="domain" description="Beta-glucuronidase C-terminal" evidence="7">
    <location>
        <begin position="467"/>
        <end position="573"/>
    </location>
</feature>
<comment type="similarity">
    <text evidence="1 4">Belongs to the glycosyl hydrolase 5 (cellulase A) family.</text>
</comment>
<dbReference type="InterPro" id="IPR001547">
    <property type="entry name" value="Glyco_hydro_5"/>
</dbReference>
<dbReference type="InterPro" id="IPR031728">
    <property type="entry name" value="GlcAase_C"/>
</dbReference>
<dbReference type="Proteomes" id="UP000324022">
    <property type="component" value="Unassembled WGS sequence"/>
</dbReference>
<feature type="signal peptide" evidence="5">
    <location>
        <begin position="1"/>
        <end position="30"/>
    </location>
</feature>
<keyword evidence="2 4" id="KW-0378">Hydrolase</keyword>
<feature type="domain" description="Glycoside hydrolase family 5" evidence="6">
    <location>
        <begin position="198"/>
        <end position="355"/>
    </location>
</feature>
<evidence type="ECO:0000259" key="7">
    <source>
        <dbReference type="Pfam" id="PF16862"/>
    </source>
</evidence>
<dbReference type="PANTHER" id="PTHR36183:SF2">
    <property type="entry name" value="BETA-GLUCURONIDASE C-TERMINAL DOMAIN-CONTAINING PROTEIN"/>
    <property type="match status" value="1"/>
</dbReference>
<accession>A0A5C3E7A0</accession>
<keyword evidence="5" id="KW-0732">Signal</keyword>
<organism evidence="8 9">
    <name type="scientific">Ustilago trichophora</name>
    <dbReference type="NCBI Taxonomy" id="86804"/>
    <lineage>
        <taxon>Eukaryota</taxon>
        <taxon>Fungi</taxon>
        <taxon>Dikarya</taxon>
        <taxon>Basidiomycota</taxon>
        <taxon>Ustilaginomycotina</taxon>
        <taxon>Ustilaginomycetes</taxon>
        <taxon>Ustilaginales</taxon>
        <taxon>Ustilaginaceae</taxon>
        <taxon>Ustilago</taxon>
    </lineage>
</organism>
<dbReference type="PANTHER" id="PTHR36183">
    <property type="entry name" value="BETA-GLUCURONIDASE"/>
    <property type="match status" value="1"/>
</dbReference>
<evidence type="ECO:0000256" key="5">
    <source>
        <dbReference type="SAM" id="SignalP"/>
    </source>
</evidence>
<dbReference type="Gene3D" id="3.20.20.80">
    <property type="entry name" value="Glycosidases"/>
    <property type="match status" value="1"/>
</dbReference>
<feature type="chain" id="PRO_5022832179" evidence="5">
    <location>
        <begin position="31"/>
        <end position="585"/>
    </location>
</feature>
<dbReference type="EMBL" id="OOIN01000015">
    <property type="protein sequence ID" value="SPO26603.1"/>
    <property type="molecule type" value="Genomic_DNA"/>
</dbReference>
<reference evidence="8 9" key="1">
    <citation type="submission" date="2018-03" db="EMBL/GenBank/DDBJ databases">
        <authorList>
            <person name="Guldener U."/>
        </authorList>
    </citation>
    <scope>NUCLEOTIDE SEQUENCE [LARGE SCALE GENOMIC DNA]</scope>
    <source>
        <strain evidence="8 9">NBRC100155</strain>
    </source>
</reference>
<evidence type="ECO:0000259" key="6">
    <source>
        <dbReference type="Pfam" id="PF00150"/>
    </source>
</evidence>
<dbReference type="GO" id="GO:0004553">
    <property type="term" value="F:hydrolase activity, hydrolyzing O-glycosyl compounds"/>
    <property type="evidence" value="ECO:0007669"/>
    <property type="project" value="InterPro"/>
</dbReference>
<evidence type="ECO:0000256" key="2">
    <source>
        <dbReference type="ARBA" id="ARBA00022801"/>
    </source>
</evidence>
<evidence type="ECO:0000313" key="9">
    <source>
        <dbReference type="Proteomes" id="UP000324022"/>
    </source>
</evidence>
<evidence type="ECO:0000256" key="1">
    <source>
        <dbReference type="ARBA" id="ARBA00005641"/>
    </source>
</evidence>
<dbReference type="Pfam" id="PF00150">
    <property type="entry name" value="Cellulase"/>
    <property type="match status" value="1"/>
</dbReference>
<dbReference type="AlphaFoldDB" id="A0A5C3E7A0"/>
<dbReference type="GO" id="GO:0000272">
    <property type="term" value="P:polysaccharide catabolic process"/>
    <property type="evidence" value="ECO:0007669"/>
    <property type="project" value="InterPro"/>
</dbReference>
<dbReference type="SUPFAM" id="SSF51445">
    <property type="entry name" value="(Trans)glycosidases"/>
    <property type="match status" value="1"/>
</dbReference>
<keyword evidence="3 4" id="KW-0326">Glycosidase</keyword>
<dbReference type="Pfam" id="PF16862">
    <property type="entry name" value="Glyco_hydro_79C"/>
    <property type="match status" value="1"/>
</dbReference>
<evidence type="ECO:0000256" key="3">
    <source>
        <dbReference type="ARBA" id="ARBA00023295"/>
    </source>
</evidence>
<dbReference type="InterPro" id="IPR052974">
    <property type="entry name" value="GH79_Enzymes"/>
</dbReference>
<evidence type="ECO:0000313" key="8">
    <source>
        <dbReference type="EMBL" id="SPO26603.1"/>
    </source>
</evidence>
<proteinExistence type="inferred from homology"/>